<accession>A0A0V0GJ22</accession>
<keyword evidence="1" id="KW-0732">Signal</keyword>
<evidence type="ECO:0000313" key="2">
    <source>
        <dbReference type="EMBL" id="JAP07962.1"/>
    </source>
</evidence>
<proteinExistence type="predicted"/>
<sequence length="84" mass="9341">MLLIFVVCLIKGALDCNNDALPTTSQAYQTLSLVLSSFFLFYCVHSLIHLADKACCLFYDTIHCLLVKNHILNLFTACKLVLGS</sequence>
<protein>
    <submittedName>
        <fullName evidence="2">Putative ovule protein</fullName>
    </submittedName>
</protein>
<evidence type="ECO:0000256" key="1">
    <source>
        <dbReference type="SAM" id="SignalP"/>
    </source>
</evidence>
<feature type="chain" id="PRO_5012565543" evidence="1">
    <location>
        <begin position="16"/>
        <end position="84"/>
    </location>
</feature>
<name>A0A0V0GJ22_SOLCH</name>
<dbReference type="EMBL" id="GEDG01037732">
    <property type="protein sequence ID" value="JAP07962.1"/>
    <property type="molecule type" value="Transcribed_RNA"/>
</dbReference>
<dbReference type="AlphaFoldDB" id="A0A0V0GJ22"/>
<feature type="signal peptide" evidence="1">
    <location>
        <begin position="1"/>
        <end position="15"/>
    </location>
</feature>
<reference evidence="2" key="1">
    <citation type="submission" date="2015-12" db="EMBL/GenBank/DDBJ databases">
        <title>Gene expression during late stages of embryo sac development: a critical building block for successful pollen-pistil interactions.</title>
        <authorList>
            <person name="Liu Y."/>
            <person name="Joly V."/>
            <person name="Sabar M."/>
            <person name="Matton D.P."/>
        </authorList>
    </citation>
    <scope>NUCLEOTIDE SEQUENCE</scope>
</reference>
<organism evidence="2">
    <name type="scientific">Solanum chacoense</name>
    <name type="common">Chaco potato</name>
    <dbReference type="NCBI Taxonomy" id="4108"/>
    <lineage>
        <taxon>Eukaryota</taxon>
        <taxon>Viridiplantae</taxon>
        <taxon>Streptophyta</taxon>
        <taxon>Embryophyta</taxon>
        <taxon>Tracheophyta</taxon>
        <taxon>Spermatophyta</taxon>
        <taxon>Magnoliopsida</taxon>
        <taxon>eudicotyledons</taxon>
        <taxon>Gunneridae</taxon>
        <taxon>Pentapetalae</taxon>
        <taxon>asterids</taxon>
        <taxon>lamiids</taxon>
        <taxon>Solanales</taxon>
        <taxon>Solanaceae</taxon>
        <taxon>Solanoideae</taxon>
        <taxon>Solaneae</taxon>
        <taxon>Solanum</taxon>
    </lineage>
</organism>